<dbReference type="InterPro" id="IPR041442">
    <property type="entry name" value="PIH1D1/2/3_CS-like"/>
</dbReference>
<dbReference type="InterPro" id="IPR012981">
    <property type="entry name" value="PIH1_N"/>
</dbReference>
<feature type="region of interest" description="Disordered" evidence="4">
    <location>
        <begin position="191"/>
        <end position="262"/>
    </location>
</feature>
<comment type="similarity">
    <text evidence="3">Belongs to the PIH1 family. Kintoun subfamily.</text>
</comment>
<feature type="region of interest" description="Disordered" evidence="4">
    <location>
        <begin position="585"/>
        <end position="670"/>
    </location>
</feature>
<evidence type="ECO:0000259" key="6">
    <source>
        <dbReference type="Pfam" id="PF18201"/>
    </source>
</evidence>
<evidence type="ECO:0000256" key="3">
    <source>
        <dbReference type="HAMAP-Rule" id="MF_03069"/>
    </source>
</evidence>
<dbReference type="Pfam" id="PF08190">
    <property type="entry name" value="PIH1"/>
    <property type="match status" value="1"/>
</dbReference>
<dbReference type="GeneID" id="111644732"/>
<dbReference type="OrthoDB" id="546764at2759"/>
<evidence type="ECO:0000313" key="7">
    <source>
        <dbReference type="Ensembl" id="ENSSLDP00000006942.1"/>
    </source>
</evidence>
<dbReference type="PANTHER" id="PTHR22997:SF3">
    <property type="entry name" value="PROTEIN KINTOUN"/>
    <property type="match status" value="1"/>
</dbReference>
<dbReference type="GO" id="GO:0003351">
    <property type="term" value="P:epithelial cilium movement involved in extracellular fluid movement"/>
    <property type="evidence" value="ECO:0007669"/>
    <property type="project" value="TreeGrafter"/>
</dbReference>
<feature type="compositionally biased region" description="Polar residues" evidence="4">
    <location>
        <begin position="226"/>
        <end position="255"/>
    </location>
</feature>
<dbReference type="HAMAP" id="MF_03069">
    <property type="entry name" value="Kintoun"/>
    <property type="match status" value="1"/>
</dbReference>
<feature type="region of interest" description="Disordered" evidence="4">
    <location>
        <begin position="374"/>
        <end position="573"/>
    </location>
</feature>
<feature type="domain" description="PIH1D1/2/3 CS-like" evidence="6">
    <location>
        <begin position="260"/>
        <end position="359"/>
    </location>
</feature>
<evidence type="ECO:0000259" key="5">
    <source>
        <dbReference type="Pfam" id="PF08190"/>
    </source>
</evidence>
<evidence type="ECO:0000256" key="2">
    <source>
        <dbReference type="ARBA" id="ARBA00024190"/>
    </source>
</evidence>
<feature type="compositionally biased region" description="Basic and acidic residues" evidence="4">
    <location>
        <begin position="204"/>
        <end position="213"/>
    </location>
</feature>
<dbReference type="RefSeq" id="XP_023249461.1">
    <property type="nucleotide sequence ID" value="XM_023393693.1"/>
</dbReference>
<comment type="subcellular location">
    <subcellularLocation>
        <location evidence="3">Cytoplasm</location>
    </subcellularLocation>
    <subcellularLocation>
        <location evidence="2">Dynein axonemal particle</location>
    </subcellularLocation>
    <text evidence="3">Localizes in the apical cytoplasm around the gamma-tubulin-positive pericentriolar region, not in the cilia.</text>
</comment>
<dbReference type="Proteomes" id="UP000261360">
    <property type="component" value="Unplaced"/>
</dbReference>
<feature type="compositionally biased region" description="Basic and acidic residues" evidence="4">
    <location>
        <begin position="554"/>
        <end position="567"/>
    </location>
</feature>
<keyword evidence="1 3" id="KW-0963">Cytoplasm</keyword>
<accession>A0A3B4WVF5</accession>
<proteinExistence type="inferred from homology"/>
<dbReference type="GO" id="GO:0120293">
    <property type="term" value="C:dynein axonemal particle"/>
    <property type="evidence" value="ECO:0007669"/>
    <property type="project" value="UniProtKB-SubCell"/>
</dbReference>
<dbReference type="InterPro" id="IPR050734">
    <property type="entry name" value="PIH1/Kintoun_subfamily"/>
</dbReference>
<keyword evidence="8" id="KW-1185">Reference proteome</keyword>
<feature type="compositionally biased region" description="Basic and acidic residues" evidence="4">
    <location>
        <begin position="459"/>
        <end position="497"/>
    </location>
</feature>
<reference evidence="7" key="2">
    <citation type="submission" date="2025-09" db="UniProtKB">
        <authorList>
            <consortium name="Ensembl"/>
        </authorList>
    </citation>
    <scope>IDENTIFICATION</scope>
</reference>
<dbReference type="STRING" id="1841481.ENSSLDP00000006942"/>
<reference evidence="7" key="1">
    <citation type="submission" date="2025-08" db="UniProtKB">
        <authorList>
            <consortium name="Ensembl"/>
        </authorList>
    </citation>
    <scope>IDENTIFICATION</scope>
</reference>
<protein>
    <recommendedName>
        <fullName evidence="3">Protein kintoun</fullName>
    </recommendedName>
    <alternativeName>
        <fullName evidence="3">Dynein assembly factor 2, axonemal</fullName>
    </alternativeName>
</protein>
<comment type="function">
    <text evidence="3">Required for cytoplasmic pre-assembly of axonemal dyneins, thereby playing a central role in motility in cilia and flagella. Involved in pre-assembly of dynein arm complexes in the cytoplasm before intraflagellar transport loads them for the ciliary compartment.</text>
</comment>
<feature type="compositionally biased region" description="Low complexity" evidence="4">
    <location>
        <begin position="592"/>
        <end position="608"/>
    </location>
</feature>
<dbReference type="Pfam" id="PF18201">
    <property type="entry name" value="PIH1_CS"/>
    <property type="match status" value="1"/>
</dbReference>
<sequence>MEVGEKLKELDMTVDEIDRLTKAFKDEKFRGLLREYAQELSDPENKKRYEEEIKLLEQERGNTIEFIHPEPSRSLKTSVNGKQKCFINICANDKIGRPACECGMSEYGRRGQCWSLPHSLHPGRPDTDPKGNKIVIYDVIFHPDTLYIASKNKRFMDMVDNTAIQGIQNAFKVTLDKNNVREMNTRYKGTPRPCVIRKPIPGYKAKEPSEKPDPLAFPFPDEKRPTTSSQTKPTDSPATKNSSDVQPASFQIQPQKTKEPTKPNYTIKYRSFVDLQDFRYSRDSARSPRPKEIVVTIDMPLLKSITDTSLEVKERSLLLDSKKPAYRLELPLAYPVDEDKGEAKFNKQRGQLTVTLPVLPSNEAFDFALGPATTVSDAQGVGDGEGKGKENEEVKCKEQRTGSKEGEEDQTGVEEKKEVEEEDLKQQTKVGKGEEEEEGDDQMGKGQEGVEGEESVLGEEEKWREQKRKEEKIEVKIGSEREEERRVEDRKSDKISESEVEEEELKEQKQEDEKEDGRLTESQSLLITSEHACDTSEGGEVNLNSCLESTPKMKTSDIQEEAEKTKENVQGSEQLEADATFLNHTSSEESHTTAAITASPTPAVATTSNHDTVKDCCISQGTEVPATDKANESSRVSDSGKQEKDMDEDDLPTEEIFQTAERDNKSPPALLREIDKDGNETIISDHSTSVGFIFQNSLIYELD</sequence>
<dbReference type="GeneTree" id="ENSGT00510000048466"/>
<name>A0A3B4WVF5_SERLL</name>
<dbReference type="Ensembl" id="ENSSLDT00000007166.1">
    <property type="protein sequence ID" value="ENSSLDP00000006942.1"/>
    <property type="gene ID" value="ENSSLDG00000005525.1"/>
</dbReference>
<dbReference type="InterPro" id="IPR034727">
    <property type="entry name" value="Kintoun"/>
</dbReference>
<dbReference type="PANTHER" id="PTHR22997">
    <property type="entry name" value="PIH1 DOMAIN-CONTAINING PROTEIN 1"/>
    <property type="match status" value="1"/>
</dbReference>
<gene>
    <name evidence="3" type="primary">DNAAF2</name>
    <name evidence="3" type="synonym">KTU</name>
</gene>
<dbReference type="CDD" id="cd00298">
    <property type="entry name" value="ACD_sHsps_p23-like"/>
    <property type="match status" value="1"/>
</dbReference>
<dbReference type="GO" id="GO:0005576">
    <property type="term" value="C:extracellular region"/>
    <property type="evidence" value="ECO:0007669"/>
    <property type="project" value="GOC"/>
</dbReference>
<feature type="compositionally biased region" description="Basic and acidic residues" evidence="4">
    <location>
        <begin position="506"/>
        <end position="519"/>
    </location>
</feature>
<evidence type="ECO:0000256" key="1">
    <source>
        <dbReference type="ARBA" id="ARBA00022490"/>
    </source>
</evidence>
<evidence type="ECO:0000256" key="4">
    <source>
        <dbReference type="SAM" id="MobiDB-lite"/>
    </source>
</evidence>
<feature type="domain" description="PIH1 N-terminal" evidence="5">
    <location>
        <begin position="40"/>
        <end position="202"/>
    </location>
</feature>
<evidence type="ECO:0000313" key="8">
    <source>
        <dbReference type="Proteomes" id="UP000261360"/>
    </source>
</evidence>
<feature type="compositionally biased region" description="Basic and acidic residues" evidence="4">
    <location>
        <begin position="384"/>
        <end position="405"/>
    </location>
</feature>
<dbReference type="GO" id="GO:0060285">
    <property type="term" value="P:cilium-dependent cell motility"/>
    <property type="evidence" value="ECO:0007669"/>
    <property type="project" value="UniProtKB-UniRule"/>
</dbReference>
<dbReference type="AlphaFoldDB" id="A0A3B4WVF5"/>
<organism evidence="7 8">
    <name type="scientific">Seriola lalandi dorsalis</name>
    <dbReference type="NCBI Taxonomy" id="1841481"/>
    <lineage>
        <taxon>Eukaryota</taxon>
        <taxon>Metazoa</taxon>
        <taxon>Chordata</taxon>
        <taxon>Craniata</taxon>
        <taxon>Vertebrata</taxon>
        <taxon>Euteleostomi</taxon>
        <taxon>Actinopterygii</taxon>
        <taxon>Neopterygii</taxon>
        <taxon>Teleostei</taxon>
        <taxon>Neoteleostei</taxon>
        <taxon>Acanthomorphata</taxon>
        <taxon>Carangaria</taxon>
        <taxon>Carangiformes</taxon>
        <taxon>Carangidae</taxon>
        <taxon>Seriola</taxon>
    </lineage>
</organism>
<dbReference type="GO" id="GO:0070286">
    <property type="term" value="P:axonemal dynein complex assembly"/>
    <property type="evidence" value="ECO:0007669"/>
    <property type="project" value="UniProtKB-UniRule"/>
</dbReference>